<dbReference type="AlphaFoldDB" id="A0AAV1AES1"/>
<feature type="compositionally biased region" description="Polar residues" evidence="1">
    <location>
        <begin position="136"/>
        <end position="148"/>
    </location>
</feature>
<dbReference type="Proteomes" id="UP001157006">
    <property type="component" value="Chromosome 4"/>
</dbReference>
<proteinExistence type="predicted"/>
<reference evidence="2 3" key="1">
    <citation type="submission" date="2023-01" db="EMBL/GenBank/DDBJ databases">
        <authorList>
            <person name="Kreplak J."/>
        </authorList>
    </citation>
    <scope>NUCLEOTIDE SEQUENCE [LARGE SCALE GENOMIC DNA]</scope>
</reference>
<gene>
    <name evidence="2" type="ORF">VFH_IV060400</name>
</gene>
<feature type="compositionally biased region" description="Acidic residues" evidence="1">
    <location>
        <begin position="152"/>
        <end position="161"/>
    </location>
</feature>
<feature type="region of interest" description="Disordered" evidence="1">
    <location>
        <begin position="118"/>
        <end position="209"/>
    </location>
</feature>
<evidence type="ECO:0000313" key="2">
    <source>
        <dbReference type="EMBL" id="CAI8607917.1"/>
    </source>
</evidence>
<feature type="compositionally biased region" description="Polar residues" evidence="1">
    <location>
        <begin position="166"/>
        <end position="183"/>
    </location>
</feature>
<sequence length="209" mass="21823">MGSGGRTIFNFDLNEPPTDDNDERDGVFCFQPQKTQPTTNSHASDLFLASTAAQGTDLSVASTAAQGTDLSVASTAAQGIMNNHAFSHASTVSGFQPFIRSKSASVSGADAGLMIAGDQGAKAPSKSIKEEGVNVVESQKSGSANAQSTEREEGEWSEEGYADANGGNNLPQKSQAPEEQATSGMVDGNVVASDRGARYSYQAKRSERY</sequence>
<evidence type="ECO:0000256" key="1">
    <source>
        <dbReference type="SAM" id="MobiDB-lite"/>
    </source>
</evidence>
<dbReference type="EMBL" id="OX451739">
    <property type="protein sequence ID" value="CAI8607917.1"/>
    <property type="molecule type" value="Genomic_DNA"/>
</dbReference>
<organism evidence="2 3">
    <name type="scientific">Vicia faba</name>
    <name type="common">Broad bean</name>
    <name type="synonym">Faba vulgaris</name>
    <dbReference type="NCBI Taxonomy" id="3906"/>
    <lineage>
        <taxon>Eukaryota</taxon>
        <taxon>Viridiplantae</taxon>
        <taxon>Streptophyta</taxon>
        <taxon>Embryophyta</taxon>
        <taxon>Tracheophyta</taxon>
        <taxon>Spermatophyta</taxon>
        <taxon>Magnoliopsida</taxon>
        <taxon>eudicotyledons</taxon>
        <taxon>Gunneridae</taxon>
        <taxon>Pentapetalae</taxon>
        <taxon>rosids</taxon>
        <taxon>fabids</taxon>
        <taxon>Fabales</taxon>
        <taxon>Fabaceae</taxon>
        <taxon>Papilionoideae</taxon>
        <taxon>50 kb inversion clade</taxon>
        <taxon>NPAAA clade</taxon>
        <taxon>Hologalegina</taxon>
        <taxon>IRL clade</taxon>
        <taxon>Fabeae</taxon>
        <taxon>Vicia</taxon>
    </lineage>
</organism>
<evidence type="ECO:0000313" key="3">
    <source>
        <dbReference type="Proteomes" id="UP001157006"/>
    </source>
</evidence>
<protein>
    <submittedName>
        <fullName evidence="2">Uncharacterized protein</fullName>
    </submittedName>
</protein>
<name>A0AAV1AES1_VICFA</name>
<accession>A0AAV1AES1</accession>
<keyword evidence="3" id="KW-1185">Reference proteome</keyword>
<feature type="region of interest" description="Disordered" evidence="1">
    <location>
        <begin position="1"/>
        <end position="25"/>
    </location>
</feature>